<name>A0A9W7GAG2_9STRA</name>
<keyword evidence="2" id="KW-0676">Redox-active center</keyword>
<reference evidence="5" key="1">
    <citation type="journal article" date="2023" name="Commun. Biol.">
        <title>Genome analysis of Parmales, the sister group of diatoms, reveals the evolutionary specialization of diatoms from phago-mixotrophs to photoautotrophs.</title>
        <authorList>
            <person name="Ban H."/>
            <person name="Sato S."/>
            <person name="Yoshikawa S."/>
            <person name="Yamada K."/>
            <person name="Nakamura Y."/>
            <person name="Ichinomiya M."/>
            <person name="Sato N."/>
            <person name="Blanc-Mathieu R."/>
            <person name="Endo H."/>
            <person name="Kuwata A."/>
            <person name="Ogata H."/>
        </authorList>
    </citation>
    <scope>NUCLEOTIDE SEQUENCE [LARGE SCALE GENOMIC DNA]</scope>
</reference>
<dbReference type="GO" id="GO:0004791">
    <property type="term" value="F:thioredoxin-disulfide reductase (NADPH) activity"/>
    <property type="evidence" value="ECO:0007669"/>
    <property type="project" value="TreeGrafter"/>
</dbReference>
<dbReference type="InterPro" id="IPR036249">
    <property type="entry name" value="Thioredoxin-like_sf"/>
</dbReference>
<dbReference type="Proteomes" id="UP001165065">
    <property type="component" value="Unassembled WGS sequence"/>
</dbReference>
<dbReference type="Pfam" id="PF10262">
    <property type="entry name" value="Rdx"/>
    <property type="match status" value="1"/>
</dbReference>
<dbReference type="Gene3D" id="3.40.30.10">
    <property type="entry name" value="Glutaredoxin"/>
    <property type="match status" value="1"/>
</dbReference>
<comment type="caution">
    <text evidence="4">The sequence shown here is derived from an EMBL/GenBank/DDBJ whole genome shotgun (WGS) entry which is preliminary data.</text>
</comment>
<evidence type="ECO:0000256" key="1">
    <source>
        <dbReference type="ARBA" id="ARBA00022729"/>
    </source>
</evidence>
<keyword evidence="5" id="KW-1185">Reference proteome</keyword>
<organism evidence="4 5">
    <name type="scientific">Triparma columacea</name>
    <dbReference type="NCBI Taxonomy" id="722753"/>
    <lineage>
        <taxon>Eukaryota</taxon>
        <taxon>Sar</taxon>
        <taxon>Stramenopiles</taxon>
        <taxon>Ochrophyta</taxon>
        <taxon>Bolidophyceae</taxon>
        <taxon>Parmales</taxon>
        <taxon>Triparmaceae</taxon>
        <taxon>Triparma</taxon>
    </lineage>
</organism>
<evidence type="ECO:0008006" key="6">
    <source>
        <dbReference type="Google" id="ProtNLM"/>
    </source>
</evidence>
<dbReference type="AlphaFoldDB" id="A0A9W7GAG2"/>
<dbReference type="NCBIfam" id="TIGR02174">
    <property type="entry name" value="CXXU_selWTH"/>
    <property type="match status" value="1"/>
</dbReference>
<feature type="transmembrane region" description="Helical" evidence="3">
    <location>
        <begin position="140"/>
        <end position="161"/>
    </location>
</feature>
<keyword evidence="3" id="KW-0812">Transmembrane</keyword>
<sequence length="201" mass="22570">MRFYNSRILILVAFLVGVLFTTTNIVGVNGNAQKYRPQGVEPRAAVSDPNRSSQQFRTSETKGNYLELQHYLTAHFPDLKSRISGSVDQPPEIYILLANITSMLQIFGMAFFVFGDGLLSTFGITSPPKWLESCKENKMLVFFGLFMLNTYANSFMATGAFEVEYNGVVVYSKIERGRMPSVQDVVSGIEQLRSKYAMTVE</sequence>
<dbReference type="InterPro" id="IPR011893">
    <property type="entry name" value="Selenoprotein_Rdx-typ"/>
</dbReference>
<dbReference type="SUPFAM" id="SSF52833">
    <property type="entry name" value="Thioredoxin-like"/>
    <property type="match status" value="1"/>
</dbReference>
<dbReference type="GO" id="GO:0045454">
    <property type="term" value="P:cell redox homeostasis"/>
    <property type="evidence" value="ECO:0007669"/>
    <property type="project" value="TreeGrafter"/>
</dbReference>
<dbReference type="InterPro" id="IPR019389">
    <property type="entry name" value="Selenoprotein_T"/>
</dbReference>
<evidence type="ECO:0000313" key="4">
    <source>
        <dbReference type="EMBL" id="GMI39904.1"/>
    </source>
</evidence>
<proteinExistence type="predicted"/>
<feature type="transmembrane region" description="Helical" evidence="3">
    <location>
        <begin position="93"/>
        <end position="119"/>
    </location>
</feature>
<keyword evidence="3" id="KW-1133">Transmembrane helix</keyword>
<gene>
    <name evidence="4" type="ORF">TrCOL_g4266</name>
</gene>
<dbReference type="PANTHER" id="PTHR13544:SF0">
    <property type="entry name" value="THIOREDOXIN REDUCTASE-LIKE SELENOPROTEIN T"/>
    <property type="match status" value="1"/>
</dbReference>
<keyword evidence="3" id="KW-0472">Membrane</keyword>
<accession>A0A9W7GAG2</accession>
<evidence type="ECO:0000313" key="5">
    <source>
        <dbReference type="Proteomes" id="UP001165065"/>
    </source>
</evidence>
<keyword evidence="1" id="KW-0732">Signal</keyword>
<evidence type="ECO:0000256" key="2">
    <source>
        <dbReference type="ARBA" id="ARBA00023284"/>
    </source>
</evidence>
<protein>
    <recommendedName>
        <fullName evidence="6">Selenoprotein T</fullName>
    </recommendedName>
</protein>
<dbReference type="PANTHER" id="PTHR13544">
    <property type="entry name" value="SELENOPROTEIN T"/>
    <property type="match status" value="1"/>
</dbReference>
<dbReference type="OrthoDB" id="60822at2759"/>
<dbReference type="EMBL" id="BRYA01000114">
    <property type="protein sequence ID" value="GMI39904.1"/>
    <property type="molecule type" value="Genomic_DNA"/>
</dbReference>
<evidence type="ECO:0000256" key="3">
    <source>
        <dbReference type="SAM" id="Phobius"/>
    </source>
</evidence>
<dbReference type="GO" id="GO:0005789">
    <property type="term" value="C:endoplasmic reticulum membrane"/>
    <property type="evidence" value="ECO:0007669"/>
    <property type="project" value="TreeGrafter"/>
</dbReference>